<dbReference type="Proteomes" id="UP000785625">
    <property type="component" value="Unassembled WGS sequence"/>
</dbReference>
<reference evidence="2 3" key="1">
    <citation type="journal article" date="2021" name="Sci. Rep.">
        <title>The distribution of antibiotic resistance genes in chicken gut microbiota commensals.</title>
        <authorList>
            <person name="Juricova H."/>
            <person name="Matiasovicova J."/>
            <person name="Kubasova T."/>
            <person name="Cejkova D."/>
            <person name="Rychlik I."/>
        </authorList>
    </citation>
    <scope>NUCLEOTIDE SEQUENCE [LARGE SCALE GENOMIC DNA]</scope>
    <source>
        <strain evidence="2 3">An574</strain>
    </source>
</reference>
<feature type="transmembrane region" description="Helical" evidence="1">
    <location>
        <begin position="136"/>
        <end position="156"/>
    </location>
</feature>
<keyword evidence="1" id="KW-0472">Membrane</keyword>
<proteinExistence type="predicted"/>
<feature type="transmembrane region" description="Helical" evidence="1">
    <location>
        <begin position="214"/>
        <end position="236"/>
    </location>
</feature>
<evidence type="ECO:0000313" key="2">
    <source>
        <dbReference type="EMBL" id="MBM6941391.1"/>
    </source>
</evidence>
<protein>
    <submittedName>
        <fullName evidence="2">Uncharacterized protein</fullName>
    </submittedName>
</protein>
<keyword evidence="3" id="KW-1185">Reference proteome</keyword>
<evidence type="ECO:0000313" key="3">
    <source>
        <dbReference type="Proteomes" id="UP000785625"/>
    </source>
</evidence>
<feature type="transmembrane region" description="Helical" evidence="1">
    <location>
        <begin position="46"/>
        <end position="64"/>
    </location>
</feature>
<name>A0ABS2H005_9LACO</name>
<keyword evidence="1" id="KW-0812">Transmembrane</keyword>
<organism evidence="2 3">
    <name type="scientific">Limosilactobacillus coleohominis</name>
    <dbReference type="NCBI Taxonomy" id="181675"/>
    <lineage>
        <taxon>Bacteria</taxon>
        <taxon>Bacillati</taxon>
        <taxon>Bacillota</taxon>
        <taxon>Bacilli</taxon>
        <taxon>Lactobacillales</taxon>
        <taxon>Lactobacillaceae</taxon>
        <taxon>Limosilactobacillus</taxon>
    </lineage>
</organism>
<feature type="transmembrane region" description="Helical" evidence="1">
    <location>
        <begin position="271"/>
        <end position="294"/>
    </location>
</feature>
<gene>
    <name evidence="2" type="ORF">H5975_08025</name>
</gene>
<sequence>MHKANFPFMFIATLYAANNEQMLVFLFVIFIWKILIMIFNRQKVHVFVYIQVIELVCSLVWMLLCPGNKVRNLVDTRHYFKGFNNLSIFNKIDIIAMTTGQHFMYGLILNILLLFTVISIYQFFKGKKEGLRLNIQFLVSIATEAVIILCSILYLYHRLYNRFNRLFFFPKNGLLYSTQPLIFVILLIMINVFLVVMTYYNVSVFRPFYRNMDLYIILTAGLFSRLVIMQSATQYASSTRTFFIFECSIIIISFLICMDSIQINFALNVEFICVFVVALANIYILMFVMCLNNYDLMLRYLRLWIGIFNN</sequence>
<keyword evidence="1" id="KW-1133">Transmembrane helix</keyword>
<feature type="transmembrane region" description="Helical" evidence="1">
    <location>
        <begin position="176"/>
        <end position="202"/>
    </location>
</feature>
<dbReference type="EMBL" id="JACJKU010000140">
    <property type="protein sequence ID" value="MBM6941391.1"/>
    <property type="molecule type" value="Genomic_DNA"/>
</dbReference>
<comment type="caution">
    <text evidence="2">The sequence shown here is derived from an EMBL/GenBank/DDBJ whole genome shotgun (WGS) entry which is preliminary data.</text>
</comment>
<accession>A0ABS2H005</accession>
<evidence type="ECO:0000256" key="1">
    <source>
        <dbReference type="SAM" id="Phobius"/>
    </source>
</evidence>
<feature type="transmembrane region" description="Helical" evidence="1">
    <location>
        <begin position="103"/>
        <end position="124"/>
    </location>
</feature>
<feature type="transmembrane region" description="Helical" evidence="1">
    <location>
        <begin position="242"/>
        <end position="259"/>
    </location>
</feature>